<dbReference type="eggNOG" id="COG0704">
    <property type="taxonomic scope" value="Bacteria"/>
</dbReference>
<dbReference type="InterPro" id="IPR038078">
    <property type="entry name" value="PhoU-like_sf"/>
</dbReference>
<dbReference type="PANTHER" id="PTHR42930">
    <property type="entry name" value="PHOSPHATE-SPECIFIC TRANSPORT SYSTEM ACCESSORY PROTEIN PHOU"/>
    <property type="match status" value="1"/>
</dbReference>
<dbReference type="NCBIfam" id="TIGR02135">
    <property type="entry name" value="phoU_full"/>
    <property type="match status" value="1"/>
</dbReference>
<sequence>MSSSSSSRGTRSHFDRQLQAVQQDVLRMGALVESSCWLAEQALLDRDLDAAKAVCDQDQAVDQLYRQIEADCLSIIALQSPVSQDLRLLSSIMHLIRDLERIGDHASDIGELALQLFPHPPHSSMHRIRLMLTRCRAMLAMSLEALANLDAKTGQSLQAKDDWVDSDYEDLYQVLVNQPLQGSPVEQIVLLVLVIRYLERMADHCTNIGNRVVFIVTGERKT</sequence>
<evidence type="ECO:0000313" key="10">
    <source>
        <dbReference type="Proteomes" id="UP000034681"/>
    </source>
</evidence>
<comment type="similarity">
    <text evidence="2 7">Belongs to the PhoU family.</text>
</comment>
<dbReference type="RefSeq" id="WP_017713510.1">
    <property type="nucleotide sequence ID" value="NZ_KB235941.1"/>
</dbReference>
<gene>
    <name evidence="9" type="ORF">PROH_00625</name>
</gene>
<evidence type="ECO:0000256" key="2">
    <source>
        <dbReference type="ARBA" id="ARBA00008107"/>
    </source>
</evidence>
<evidence type="ECO:0000259" key="8">
    <source>
        <dbReference type="Pfam" id="PF01895"/>
    </source>
</evidence>
<comment type="subcellular location">
    <subcellularLocation>
        <location evidence="1 7">Cytoplasm</location>
    </subcellularLocation>
</comment>
<evidence type="ECO:0000256" key="1">
    <source>
        <dbReference type="ARBA" id="ARBA00004496"/>
    </source>
</evidence>
<dbReference type="FunFam" id="1.20.58.220:FF:000004">
    <property type="entry name" value="Phosphate-specific transport system accessory protein PhoU"/>
    <property type="match status" value="1"/>
</dbReference>
<name>A0A0M2PXT2_PROHO</name>
<feature type="domain" description="PhoU" evidence="8">
    <location>
        <begin position="128"/>
        <end position="212"/>
    </location>
</feature>
<evidence type="ECO:0000256" key="4">
    <source>
        <dbReference type="ARBA" id="ARBA00022448"/>
    </source>
</evidence>
<evidence type="ECO:0000256" key="6">
    <source>
        <dbReference type="ARBA" id="ARBA00022592"/>
    </source>
</evidence>
<dbReference type="EMBL" id="AJTX02000002">
    <property type="protein sequence ID" value="KKJ00980.1"/>
    <property type="molecule type" value="Genomic_DNA"/>
</dbReference>
<dbReference type="GO" id="GO:0045936">
    <property type="term" value="P:negative regulation of phosphate metabolic process"/>
    <property type="evidence" value="ECO:0007669"/>
    <property type="project" value="InterPro"/>
</dbReference>
<evidence type="ECO:0000256" key="7">
    <source>
        <dbReference type="PIRNR" id="PIRNR003107"/>
    </source>
</evidence>
<dbReference type="GO" id="GO:0006817">
    <property type="term" value="P:phosphate ion transport"/>
    <property type="evidence" value="ECO:0007669"/>
    <property type="project" value="UniProtKB-KW"/>
</dbReference>
<dbReference type="AlphaFoldDB" id="A0A0M2PXT2"/>
<dbReference type="PANTHER" id="PTHR42930:SF3">
    <property type="entry name" value="PHOSPHATE-SPECIFIC TRANSPORT SYSTEM ACCESSORY PROTEIN PHOU"/>
    <property type="match status" value="1"/>
</dbReference>
<keyword evidence="10" id="KW-1185">Reference proteome</keyword>
<comment type="function">
    <text evidence="7">Plays a role in the regulation of phosphate uptake.</text>
</comment>
<dbReference type="Pfam" id="PF01895">
    <property type="entry name" value="PhoU"/>
    <property type="match status" value="2"/>
</dbReference>
<dbReference type="GO" id="GO:0030643">
    <property type="term" value="P:intracellular phosphate ion homeostasis"/>
    <property type="evidence" value="ECO:0007669"/>
    <property type="project" value="InterPro"/>
</dbReference>
<keyword evidence="4 7" id="KW-0813">Transport</keyword>
<dbReference type="SUPFAM" id="SSF109755">
    <property type="entry name" value="PhoU-like"/>
    <property type="match status" value="1"/>
</dbReference>
<dbReference type="InterPro" id="IPR026022">
    <property type="entry name" value="PhoU_dom"/>
</dbReference>
<proteinExistence type="inferred from homology"/>
<dbReference type="InterPro" id="IPR028366">
    <property type="entry name" value="PhoU"/>
</dbReference>
<comment type="caution">
    <text evidence="9">The sequence shown here is derived from an EMBL/GenBank/DDBJ whole genome shotgun (WGS) entry which is preliminary data.</text>
</comment>
<evidence type="ECO:0000256" key="5">
    <source>
        <dbReference type="ARBA" id="ARBA00022490"/>
    </source>
</evidence>
<evidence type="ECO:0000256" key="3">
    <source>
        <dbReference type="ARBA" id="ARBA00011738"/>
    </source>
</evidence>
<reference evidence="9" key="1">
    <citation type="submission" date="2012-04" db="EMBL/GenBank/DDBJ databases">
        <authorList>
            <person name="Borisov I.G."/>
            <person name="Ivanikova N.V."/>
            <person name="Pinevich A.V."/>
        </authorList>
    </citation>
    <scope>NUCLEOTIDE SEQUENCE</scope>
    <source>
        <strain evidence="9">CALU 1027</strain>
    </source>
</reference>
<dbReference type="Proteomes" id="UP000034681">
    <property type="component" value="Unassembled WGS sequence"/>
</dbReference>
<dbReference type="Gene3D" id="1.20.58.220">
    <property type="entry name" value="Phosphate transport system protein phou homolog 2, domain 2"/>
    <property type="match status" value="1"/>
</dbReference>
<comment type="subunit">
    <text evidence="3 7">Homodimer.</text>
</comment>
<organism evidence="9 10">
    <name type="scientific">Prochlorothrix hollandica PCC 9006 = CALU 1027</name>
    <dbReference type="NCBI Taxonomy" id="317619"/>
    <lineage>
        <taxon>Bacteria</taxon>
        <taxon>Bacillati</taxon>
        <taxon>Cyanobacteriota</taxon>
        <taxon>Cyanophyceae</taxon>
        <taxon>Prochlorotrichales</taxon>
        <taxon>Prochlorotrichaceae</taxon>
        <taxon>Prochlorothrix</taxon>
    </lineage>
</organism>
<accession>A0A0M2PXT2</accession>
<dbReference type="STRING" id="317619.GCA_000332315_03282"/>
<keyword evidence="5 7" id="KW-0963">Cytoplasm</keyword>
<protein>
    <recommendedName>
        <fullName evidence="7">Phosphate-specific transport system accessory protein PhoU</fullName>
    </recommendedName>
</protein>
<dbReference type="GO" id="GO:0005737">
    <property type="term" value="C:cytoplasm"/>
    <property type="evidence" value="ECO:0007669"/>
    <property type="project" value="UniProtKB-SubCell"/>
</dbReference>
<evidence type="ECO:0000313" key="9">
    <source>
        <dbReference type="EMBL" id="KKJ00980.1"/>
    </source>
</evidence>
<keyword evidence="6 7" id="KW-0592">Phosphate transport</keyword>
<dbReference type="PIRSF" id="PIRSF003107">
    <property type="entry name" value="PhoU"/>
    <property type="match status" value="1"/>
</dbReference>
<feature type="domain" description="PhoU" evidence="8">
    <location>
        <begin position="25"/>
        <end position="112"/>
    </location>
</feature>